<feature type="compositionally biased region" description="Pro residues" evidence="1">
    <location>
        <begin position="779"/>
        <end position="794"/>
    </location>
</feature>
<dbReference type="PROSITE" id="PS50030">
    <property type="entry name" value="UBA"/>
    <property type="match status" value="1"/>
</dbReference>
<reference evidence="3" key="1">
    <citation type="submission" date="2023-01" db="EMBL/GenBank/DDBJ databases">
        <title>The chitinases involved in constricting ring structure development in the nematode-trapping fungus Drechslerella dactyloides.</title>
        <authorList>
            <person name="Wang R."/>
            <person name="Zhang L."/>
            <person name="Tang P."/>
            <person name="Li S."/>
            <person name="Liang L."/>
        </authorList>
    </citation>
    <scope>NUCLEOTIDE SEQUENCE</scope>
    <source>
        <strain evidence="3">YMF1.00031</strain>
    </source>
</reference>
<feature type="compositionally biased region" description="Low complexity" evidence="1">
    <location>
        <begin position="630"/>
        <end position="640"/>
    </location>
</feature>
<feature type="compositionally biased region" description="Pro residues" evidence="1">
    <location>
        <begin position="549"/>
        <end position="560"/>
    </location>
</feature>
<dbReference type="SUPFAM" id="SSF48452">
    <property type="entry name" value="TPR-like"/>
    <property type="match status" value="1"/>
</dbReference>
<dbReference type="GO" id="GO:0031982">
    <property type="term" value="C:vesicle"/>
    <property type="evidence" value="ECO:0007669"/>
    <property type="project" value="TreeGrafter"/>
</dbReference>
<feature type="region of interest" description="Disordered" evidence="1">
    <location>
        <begin position="769"/>
        <end position="811"/>
    </location>
</feature>
<feature type="compositionally biased region" description="Basic and acidic residues" evidence="1">
    <location>
        <begin position="511"/>
        <end position="535"/>
    </location>
</feature>
<dbReference type="AlphaFoldDB" id="A0AAD6IZF1"/>
<feature type="compositionally biased region" description="Polar residues" evidence="1">
    <location>
        <begin position="117"/>
        <end position="129"/>
    </location>
</feature>
<dbReference type="GO" id="GO:0005737">
    <property type="term" value="C:cytoplasm"/>
    <property type="evidence" value="ECO:0007669"/>
    <property type="project" value="TreeGrafter"/>
</dbReference>
<dbReference type="Gene3D" id="1.10.8.10">
    <property type="entry name" value="DNA helicase RuvA subunit, C-terminal domain"/>
    <property type="match status" value="1"/>
</dbReference>
<dbReference type="InterPro" id="IPR015940">
    <property type="entry name" value="UBA"/>
</dbReference>
<dbReference type="GO" id="GO:0030276">
    <property type="term" value="F:clathrin binding"/>
    <property type="evidence" value="ECO:0007669"/>
    <property type="project" value="TreeGrafter"/>
</dbReference>
<sequence>MDDLAGLNWTSSPSSATNPTPSKADYSSTSLRSTPVLTPQSAASISRPASTKPLPGAGFRLDASRDASSAAAGSGSNGLDSFSSLVNFGGKKAANTSSMSLLEQQKKMQEDKAKANLLQQQRLDQQFSGLDSLGSIGANATSNTGSNGFRPPFNRSTPSPNPSDQDDLLAGFSADAKVNRASHFPPPSAATPPTVTPSLLPSRPTPSPKPQQGLTASDPFDLDSFGSDLPSSHAQSAAVAGNNDDDDILGLLGKPVDEVKKKSPSPPPKPARHPRRPENEDLRSVARTPPPGKDPRDPAIAELVDMGFSVEDAKRALAETDTGLDVRAAIDYLLKEAHAKSKPSGHEHTREHAREHTRGRKTTSDREAREEYGGHSSRRNAGGRPAWQSQAQGEMQDVAAFAQEVGGNILKTAGSIWATGRKKMAQAINELQDDKNTGDNTPKWMREAQSQQQQQRSRSSRRPDDNFTTEAMMLDMGGDPRKGHSERSGRAARPEDDDERRRRQQARQHRERREESNQKPAVVDRRAELRAKVDEAEVYISPARRRPPRPTAAPTPPPKPQVAEADLLFGTASYPPVTESRSAPPPSTRARPASNNTPPPQPAPAPPRPATTAHSTPAHKPRQIPPVPQSTLASSTTSRAAGTEAFKRGDYPLALSHYTTSLSGIPTSHPIRYLILTNRAIVHIKLGDSKAAVEDCDDVISGVGSSRGVGETFDLGDGTNKDLKEIWGKAVVRRAEALEHLERWTDAGAAWGVALENGVGGASASAGKARCEKALAPKKPNPPPAAKKPPPPRTSRPAPRKPQTSAESAEAVSRLRAANAAADKADAEKFALHDSVEGRVLAWKGGKETNLRALIASLDMVLWEGCGWKKVGMHELVMPNKVKIAYMKGIAKVHPDKISQDATVEQRMLAAAVFSGLNDAWDDFKKQNNL</sequence>
<feature type="compositionally biased region" description="Pro residues" evidence="1">
    <location>
        <begin position="597"/>
        <end position="609"/>
    </location>
</feature>
<feature type="domain" description="UBA" evidence="2">
    <location>
        <begin position="292"/>
        <end position="336"/>
    </location>
</feature>
<dbReference type="PANTHER" id="PTHR23172:SF19">
    <property type="entry name" value="J DOMAIN-CONTAINING PROTEIN"/>
    <property type="match status" value="1"/>
</dbReference>
<feature type="compositionally biased region" description="Polar residues" evidence="1">
    <location>
        <begin position="138"/>
        <end position="147"/>
    </location>
</feature>
<evidence type="ECO:0000313" key="3">
    <source>
        <dbReference type="EMBL" id="KAJ6261598.1"/>
    </source>
</evidence>
<dbReference type="InterPro" id="IPR011990">
    <property type="entry name" value="TPR-like_helical_dom_sf"/>
</dbReference>
<feature type="compositionally biased region" description="Low complexity" evidence="1">
    <location>
        <begin position="191"/>
        <end position="202"/>
    </location>
</feature>
<dbReference type="EMBL" id="JAQGDS010000004">
    <property type="protein sequence ID" value="KAJ6261598.1"/>
    <property type="molecule type" value="Genomic_DNA"/>
</dbReference>
<evidence type="ECO:0000259" key="2">
    <source>
        <dbReference type="PROSITE" id="PS50030"/>
    </source>
</evidence>
<protein>
    <recommendedName>
        <fullName evidence="2">UBA domain-containing protein</fullName>
    </recommendedName>
</protein>
<evidence type="ECO:0000313" key="4">
    <source>
        <dbReference type="Proteomes" id="UP001221413"/>
    </source>
</evidence>
<feature type="region of interest" description="Disordered" evidence="1">
    <location>
        <begin position="428"/>
        <end position="640"/>
    </location>
</feature>
<dbReference type="Gene3D" id="1.25.40.10">
    <property type="entry name" value="Tetratricopeptide repeat domain"/>
    <property type="match status" value="1"/>
</dbReference>
<feature type="compositionally biased region" description="Basic and acidic residues" evidence="1">
    <location>
        <begin position="104"/>
        <end position="114"/>
    </location>
</feature>
<dbReference type="GO" id="GO:0072583">
    <property type="term" value="P:clathrin-dependent endocytosis"/>
    <property type="evidence" value="ECO:0007669"/>
    <property type="project" value="TreeGrafter"/>
</dbReference>
<gene>
    <name evidence="3" type="ORF">Dda_4268</name>
</gene>
<dbReference type="PANTHER" id="PTHR23172">
    <property type="entry name" value="AUXILIN/CYCLIN G-ASSOCIATED KINASE-RELATED"/>
    <property type="match status" value="1"/>
</dbReference>
<comment type="caution">
    <text evidence="3">The sequence shown here is derived from an EMBL/GenBank/DDBJ whole genome shotgun (WGS) entry which is preliminary data.</text>
</comment>
<keyword evidence="4" id="KW-1185">Reference proteome</keyword>
<dbReference type="InterPro" id="IPR009060">
    <property type="entry name" value="UBA-like_sf"/>
</dbReference>
<feature type="compositionally biased region" description="Basic and acidic residues" evidence="1">
    <location>
        <begin position="337"/>
        <end position="373"/>
    </location>
</feature>
<feature type="region of interest" description="Disordered" evidence="1">
    <location>
        <begin position="99"/>
        <end position="303"/>
    </location>
</feature>
<feature type="compositionally biased region" description="Basic and acidic residues" evidence="1">
    <location>
        <begin position="478"/>
        <end position="494"/>
    </location>
</feature>
<dbReference type="Pfam" id="PF22562">
    <property type="entry name" value="UBA_7"/>
    <property type="match status" value="1"/>
</dbReference>
<name>A0AAD6IZF1_DREDA</name>
<feature type="compositionally biased region" description="Polar residues" evidence="1">
    <location>
        <begin position="25"/>
        <end position="49"/>
    </location>
</feature>
<feature type="compositionally biased region" description="Low complexity" evidence="1">
    <location>
        <begin position="66"/>
        <end position="80"/>
    </location>
</feature>
<organism evidence="3 4">
    <name type="scientific">Drechslerella dactyloides</name>
    <name type="common">Nematode-trapping fungus</name>
    <name type="synonym">Arthrobotrys dactyloides</name>
    <dbReference type="NCBI Taxonomy" id="74499"/>
    <lineage>
        <taxon>Eukaryota</taxon>
        <taxon>Fungi</taxon>
        <taxon>Dikarya</taxon>
        <taxon>Ascomycota</taxon>
        <taxon>Pezizomycotina</taxon>
        <taxon>Orbiliomycetes</taxon>
        <taxon>Orbiliales</taxon>
        <taxon>Orbiliaceae</taxon>
        <taxon>Drechslerella</taxon>
    </lineage>
</organism>
<dbReference type="Gene3D" id="1.10.287.110">
    <property type="entry name" value="DnaJ domain"/>
    <property type="match status" value="1"/>
</dbReference>
<dbReference type="FunFam" id="1.10.287.110:FF:000002">
    <property type="entry name" value="putative tyrosine-protein phosphatase auxilin isoform X2"/>
    <property type="match status" value="1"/>
</dbReference>
<feature type="region of interest" description="Disordered" evidence="1">
    <location>
        <begin position="1"/>
        <end position="80"/>
    </location>
</feature>
<dbReference type="Proteomes" id="UP001221413">
    <property type="component" value="Unassembled WGS sequence"/>
</dbReference>
<dbReference type="InterPro" id="IPR036869">
    <property type="entry name" value="J_dom_sf"/>
</dbReference>
<dbReference type="SUPFAM" id="SSF46565">
    <property type="entry name" value="Chaperone J-domain"/>
    <property type="match status" value="1"/>
</dbReference>
<feature type="compositionally biased region" description="Low complexity" evidence="1">
    <location>
        <begin position="10"/>
        <end position="22"/>
    </location>
</feature>
<accession>A0AAD6IZF1</accession>
<dbReference type="SUPFAM" id="SSF46934">
    <property type="entry name" value="UBA-like"/>
    <property type="match status" value="1"/>
</dbReference>
<proteinExistence type="predicted"/>
<evidence type="ECO:0000256" key="1">
    <source>
        <dbReference type="SAM" id="MobiDB-lite"/>
    </source>
</evidence>
<feature type="region of interest" description="Disordered" evidence="1">
    <location>
        <begin position="337"/>
        <end position="395"/>
    </location>
</feature>
<dbReference type="GO" id="GO:0072318">
    <property type="term" value="P:clathrin coat disassembly"/>
    <property type="evidence" value="ECO:0007669"/>
    <property type="project" value="TreeGrafter"/>
</dbReference>